<dbReference type="Pfam" id="PF00440">
    <property type="entry name" value="TetR_N"/>
    <property type="match status" value="1"/>
</dbReference>
<evidence type="ECO:0000313" key="6">
    <source>
        <dbReference type="EMBL" id="MCJ8502750.1"/>
    </source>
</evidence>
<feature type="DNA-binding region" description="H-T-H motif" evidence="4">
    <location>
        <begin position="24"/>
        <end position="43"/>
    </location>
</feature>
<dbReference type="PRINTS" id="PR00455">
    <property type="entry name" value="HTHTETR"/>
</dbReference>
<feature type="domain" description="HTH tetR-type" evidence="5">
    <location>
        <begin position="1"/>
        <end position="61"/>
    </location>
</feature>
<dbReference type="InterPro" id="IPR009057">
    <property type="entry name" value="Homeodomain-like_sf"/>
</dbReference>
<comment type="caution">
    <text evidence="6">The sequence shown here is derived from an EMBL/GenBank/DDBJ whole genome shotgun (WGS) entry which is preliminary data.</text>
</comment>
<dbReference type="InterPro" id="IPR001647">
    <property type="entry name" value="HTH_TetR"/>
</dbReference>
<protein>
    <submittedName>
        <fullName evidence="6">TetR/AcrR family transcriptional regulator</fullName>
    </submittedName>
</protein>
<reference evidence="6" key="1">
    <citation type="submission" date="2022-04" db="EMBL/GenBank/DDBJ databases">
        <title>Desulfatitalea alkaliphila sp. nov., a novel anaerobic sulfate-reducing bacterium isolated from terrestrial mud volcano, Taman Peninsula, Russia.</title>
        <authorList>
            <person name="Khomyakova M.A."/>
            <person name="Merkel A.Y."/>
            <person name="Slobodkin A.I."/>
        </authorList>
    </citation>
    <scope>NUCLEOTIDE SEQUENCE</scope>
    <source>
        <strain evidence="6">M08but</strain>
    </source>
</reference>
<accession>A0AA41R849</accession>
<proteinExistence type="predicted"/>
<sequence length="193" mass="21956">MSKKDDILRTATRLFSEKGYRNTAIAELAKLTGVAEGTIYYHFKTKEELFLAILENLRQTLIGAFEDFFAEKRFASGLEMIEGSIFYYLYLVGTREELFLILHRYDAYEMALGNPVFGKEFSGIYNFILDTFQKAIARGQADGSIADLPAGKTAFIVFAMVDGIARLKTFNLYDASALYEQLVINCRRMLRKA</sequence>
<evidence type="ECO:0000256" key="1">
    <source>
        <dbReference type="ARBA" id="ARBA00023015"/>
    </source>
</evidence>
<dbReference type="SUPFAM" id="SSF46689">
    <property type="entry name" value="Homeodomain-like"/>
    <property type="match status" value="1"/>
</dbReference>
<keyword evidence="3" id="KW-0804">Transcription</keyword>
<keyword evidence="2 4" id="KW-0238">DNA-binding</keyword>
<evidence type="ECO:0000256" key="4">
    <source>
        <dbReference type="PROSITE-ProRule" id="PRU00335"/>
    </source>
</evidence>
<name>A0AA41R849_9BACT</name>
<gene>
    <name evidence="6" type="ORF">MRX98_19395</name>
</gene>
<dbReference type="InterPro" id="IPR036271">
    <property type="entry name" value="Tet_transcr_reg_TetR-rel_C_sf"/>
</dbReference>
<dbReference type="PANTHER" id="PTHR47506:SF1">
    <property type="entry name" value="HTH-TYPE TRANSCRIPTIONAL REGULATOR YJDC"/>
    <property type="match status" value="1"/>
</dbReference>
<dbReference type="GO" id="GO:0003677">
    <property type="term" value="F:DNA binding"/>
    <property type="evidence" value="ECO:0007669"/>
    <property type="project" value="UniProtKB-UniRule"/>
</dbReference>
<evidence type="ECO:0000259" key="5">
    <source>
        <dbReference type="PROSITE" id="PS50977"/>
    </source>
</evidence>
<keyword evidence="1" id="KW-0805">Transcription regulation</keyword>
<evidence type="ECO:0000256" key="3">
    <source>
        <dbReference type="ARBA" id="ARBA00023163"/>
    </source>
</evidence>
<dbReference type="AlphaFoldDB" id="A0AA41R849"/>
<dbReference type="PANTHER" id="PTHR47506">
    <property type="entry name" value="TRANSCRIPTIONAL REGULATORY PROTEIN"/>
    <property type="match status" value="1"/>
</dbReference>
<dbReference type="RefSeq" id="WP_246914031.1">
    <property type="nucleotide sequence ID" value="NZ_JALJRB010000032.1"/>
</dbReference>
<dbReference type="PROSITE" id="PS50977">
    <property type="entry name" value="HTH_TETR_2"/>
    <property type="match status" value="1"/>
</dbReference>
<organism evidence="6 7">
    <name type="scientific">Desulfatitalea alkaliphila</name>
    <dbReference type="NCBI Taxonomy" id="2929485"/>
    <lineage>
        <taxon>Bacteria</taxon>
        <taxon>Pseudomonadati</taxon>
        <taxon>Thermodesulfobacteriota</taxon>
        <taxon>Desulfobacteria</taxon>
        <taxon>Desulfobacterales</taxon>
        <taxon>Desulfosarcinaceae</taxon>
        <taxon>Desulfatitalea</taxon>
    </lineage>
</organism>
<evidence type="ECO:0000256" key="2">
    <source>
        <dbReference type="ARBA" id="ARBA00023125"/>
    </source>
</evidence>
<dbReference type="Gene3D" id="1.10.357.10">
    <property type="entry name" value="Tetracycline Repressor, domain 2"/>
    <property type="match status" value="1"/>
</dbReference>
<dbReference type="Proteomes" id="UP001165427">
    <property type="component" value="Unassembled WGS sequence"/>
</dbReference>
<evidence type="ECO:0000313" key="7">
    <source>
        <dbReference type="Proteomes" id="UP001165427"/>
    </source>
</evidence>
<dbReference type="EMBL" id="JALJRB010000032">
    <property type="protein sequence ID" value="MCJ8502750.1"/>
    <property type="molecule type" value="Genomic_DNA"/>
</dbReference>
<keyword evidence="7" id="KW-1185">Reference proteome</keyword>
<dbReference type="SUPFAM" id="SSF48498">
    <property type="entry name" value="Tetracyclin repressor-like, C-terminal domain"/>
    <property type="match status" value="1"/>
</dbReference>
<dbReference type="Gene3D" id="1.10.10.60">
    <property type="entry name" value="Homeodomain-like"/>
    <property type="match status" value="1"/>
</dbReference>